<dbReference type="NCBIfam" id="TIGR00632">
    <property type="entry name" value="vsr"/>
    <property type="match status" value="1"/>
</dbReference>
<evidence type="ECO:0000313" key="8">
    <source>
        <dbReference type="Proteomes" id="UP000630805"/>
    </source>
</evidence>
<dbReference type="SUPFAM" id="SSF52980">
    <property type="entry name" value="Restriction endonuclease-like"/>
    <property type="match status" value="1"/>
</dbReference>
<keyword evidence="8" id="KW-1185">Reference proteome</keyword>
<dbReference type="EMBL" id="JABXWT010000008">
    <property type="protein sequence ID" value="NVO56928.1"/>
    <property type="molecule type" value="Genomic_DNA"/>
</dbReference>
<keyword evidence="5" id="KW-0234">DNA repair</keyword>
<keyword evidence="3" id="KW-0227">DNA damage</keyword>
<gene>
    <name evidence="7" type="primary">vsr</name>
    <name evidence="7" type="ORF">HW561_14125</name>
</gene>
<reference evidence="7 8" key="1">
    <citation type="submission" date="2020-06" db="EMBL/GenBank/DDBJ databases">
        <authorList>
            <person name="Cao W.R."/>
        </authorList>
    </citation>
    <scope>NUCLEOTIDE SEQUENCE [LARGE SCALE GENOMIC DNA]</scope>
    <source>
        <strain evidence="7 8">B1Z28</strain>
    </source>
</reference>
<organism evidence="7 8">
    <name type="scientific">Ruegeria haliotis</name>
    <dbReference type="NCBI Taxonomy" id="2747601"/>
    <lineage>
        <taxon>Bacteria</taxon>
        <taxon>Pseudomonadati</taxon>
        <taxon>Pseudomonadota</taxon>
        <taxon>Alphaproteobacteria</taxon>
        <taxon>Rhodobacterales</taxon>
        <taxon>Roseobacteraceae</taxon>
        <taxon>Ruegeria</taxon>
    </lineage>
</organism>
<evidence type="ECO:0000256" key="2">
    <source>
        <dbReference type="ARBA" id="ARBA00022759"/>
    </source>
</evidence>
<protein>
    <submittedName>
        <fullName evidence="7">DNA mismatch endonuclease Vsr</fullName>
    </submittedName>
</protein>
<dbReference type="GO" id="GO:0004519">
    <property type="term" value="F:endonuclease activity"/>
    <property type="evidence" value="ECO:0007669"/>
    <property type="project" value="UniProtKB-KW"/>
</dbReference>
<dbReference type="Proteomes" id="UP000630805">
    <property type="component" value="Unassembled WGS sequence"/>
</dbReference>
<proteinExistence type="inferred from homology"/>
<name>A0ABX2PSC7_9RHOB</name>
<evidence type="ECO:0000313" key="7">
    <source>
        <dbReference type="EMBL" id="NVO56928.1"/>
    </source>
</evidence>
<keyword evidence="2 7" id="KW-0255">Endonuclease</keyword>
<evidence type="ECO:0000256" key="4">
    <source>
        <dbReference type="ARBA" id="ARBA00022801"/>
    </source>
</evidence>
<evidence type="ECO:0000256" key="3">
    <source>
        <dbReference type="ARBA" id="ARBA00022763"/>
    </source>
</evidence>
<dbReference type="Gene3D" id="3.40.960.10">
    <property type="entry name" value="VSR Endonuclease"/>
    <property type="match status" value="1"/>
</dbReference>
<keyword evidence="1" id="KW-0540">Nuclease</keyword>
<comment type="caution">
    <text evidence="7">The sequence shown here is derived from an EMBL/GenBank/DDBJ whole genome shotgun (WGS) entry which is preliminary data.</text>
</comment>
<keyword evidence="4" id="KW-0378">Hydrolase</keyword>
<evidence type="ECO:0000256" key="1">
    <source>
        <dbReference type="ARBA" id="ARBA00022722"/>
    </source>
</evidence>
<sequence length="156" mass="18283">MCADRVSTAVRSRIMASIRGKDTKPELVIRSILHKRGLRFRLHRRDLPGKPDLVFPKHRAVLFVHGCFWHGHNCHLFSMPRSRRDFWQQKITRNCERDLEQRQTLIESGWRVATVWECALMGRSRLHVAEIGEYCAAWLKSEVAELDVRGREAEPL</sequence>
<dbReference type="InterPro" id="IPR004603">
    <property type="entry name" value="DNA_mismatch_endonuc_vsr"/>
</dbReference>
<evidence type="ECO:0000256" key="5">
    <source>
        <dbReference type="ARBA" id="ARBA00023204"/>
    </source>
</evidence>
<dbReference type="InterPro" id="IPR011335">
    <property type="entry name" value="Restrct_endonuc-II-like"/>
</dbReference>
<accession>A0ABX2PSC7</accession>
<comment type="similarity">
    <text evidence="6">Belongs to the Vsr family.</text>
</comment>
<dbReference type="Pfam" id="PF03852">
    <property type="entry name" value="Vsr"/>
    <property type="match status" value="1"/>
</dbReference>
<evidence type="ECO:0000256" key="6">
    <source>
        <dbReference type="ARBA" id="ARBA00029466"/>
    </source>
</evidence>
<dbReference type="CDD" id="cd00221">
    <property type="entry name" value="Vsr"/>
    <property type="match status" value="1"/>
</dbReference>